<dbReference type="CDD" id="cd04301">
    <property type="entry name" value="NAT_SF"/>
    <property type="match status" value="1"/>
</dbReference>
<dbReference type="RefSeq" id="WP_179772093.1">
    <property type="nucleotide sequence ID" value="NZ_JACCFK010000001.1"/>
</dbReference>
<feature type="domain" description="N-acetyltransferase" evidence="5">
    <location>
        <begin position="1"/>
        <end position="150"/>
    </location>
</feature>
<comment type="similarity">
    <text evidence="1">Belongs to the acetyltransferase family. RimI subfamily.</text>
</comment>
<dbReference type="EC" id="2.3.1.267" evidence="6"/>
<organism evidence="6 7">
    <name type="scientific">Amycolatopsis endophytica</name>
    <dbReference type="NCBI Taxonomy" id="860233"/>
    <lineage>
        <taxon>Bacteria</taxon>
        <taxon>Bacillati</taxon>
        <taxon>Actinomycetota</taxon>
        <taxon>Actinomycetes</taxon>
        <taxon>Pseudonocardiales</taxon>
        <taxon>Pseudonocardiaceae</taxon>
        <taxon>Amycolatopsis</taxon>
    </lineage>
</organism>
<evidence type="ECO:0000256" key="3">
    <source>
        <dbReference type="ARBA" id="ARBA00022679"/>
    </source>
</evidence>
<dbReference type="InterPro" id="IPR006464">
    <property type="entry name" value="AcTrfase_RimI/Ard1"/>
</dbReference>
<keyword evidence="3 6" id="KW-0808">Transferase</keyword>
<evidence type="ECO:0000259" key="5">
    <source>
        <dbReference type="PROSITE" id="PS51186"/>
    </source>
</evidence>
<keyword evidence="2" id="KW-0963">Cytoplasm</keyword>
<proteinExistence type="inferred from homology"/>
<dbReference type="InterPro" id="IPR000182">
    <property type="entry name" value="GNAT_dom"/>
</dbReference>
<name>A0A853AYV1_9PSEU</name>
<dbReference type="AlphaFoldDB" id="A0A853AYV1"/>
<evidence type="ECO:0000313" key="6">
    <source>
        <dbReference type="EMBL" id="NYI87741.1"/>
    </source>
</evidence>
<evidence type="ECO:0000313" key="7">
    <source>
        <dbReference type="Proteomes" id="UP000549616"/>
    </source>
</evidence>
<dbReference type="InterPro" id="IPR016181">
    <property type="entry name" value="Acyl_CoA_acyltransferase"/>
</dbReference>
<dbReference type="PANTHER" id="PTHR43420:SF44">
    <property type="entry name" value="ACETYLTRANSFERASE YPEA"/>
    <property type="match status" value="1"/>
</dbReference>
<dbReference type="Pfam" id="PF00583">
    <property type="entry name" value="Acetyltransf_1"/>
    <property type="match status" value="1"/>
</dbReference>
<dbReference type="Gene3D" id="3.40.630.30">
    <property type="match status" value="1"/>
</dbReference>
<evidence type="ECO:0000256" key="1">
    <source>
        <dbReference type="ARBA" id="ARBA00005395"/>
    </source>
</evidence>
<gene>
    <name evidence="6" type="ORF">HNR02_001064</name>
</gene>
<dbReference type="EMBL" id="JACCFK010000001">
    <property type="protein sequence ID" value="NYI87741.1"/>
    <property type="molecule type" value="Genomic_DNA"/>
</dbReference>
<keyword evidence="4 6" id="KW-0012">Acyltransferase</keyword>
<evidence type="ECO:0000256" key="2">
    <source>
        <dbReference type="ARBA" id="ARBA00022490"/>
    </source>
</evidence>
<accession>A0A853AYV1</accession>
<dbReference type="NCBIfam" id="TIGR01575">
    <property type="entry name" value="rimI"/>
    <property type="match status" value="1"/>
</dbReference>
<dbReference type="PROSITE" id="PS51186">
    <property type="entry name" value="GNAT"/>
    <property type="match status" value="1"/>
</dbReference>
<evidence type="ECO:0000256" key="4">
    <source>
        <dbReference type="ARBA" id="ARBA00023315"/>
    </source>
</evidence>
<dbReference type="GO" id="GO:0008999">
    <property type="term" value="F:protein-N-terminal-alanine acetyltransferase activity"/>
    <property type="evidence" value="ECO:0007669"/>
    <property type="project" value="UniProtKB-EC"/>
</dbReference>
<sequence length="156" mass="17307">MKLGKLRRKDIPRCVEIEKMLFAGDDPWSARAFHSELEAGGYYVGAYSPEDVLIGYAGLAVVGGRGDYEASIHTIGVDPGYQGQGIGRALLEALLARADEVRAPVFLEVRTDNERAQELYRRHGFTQIGLRKRYYHPSGADAYTMMRPAVSEQEVG</sequence>
<dbReference type="SUPFAM" id="SSF55729">
    <property type="entry name" value="Acyl-CoA N-acyltransferases (Nat)"/>
    <property type="match status" value="1"/>
</dbReference>
<dbReference type="Proteomes" id="UP000549616">
    <property type="component" value="Unassembled WGS sequence"/>
</dbReference>
<comment type="caution">
    <text evidence="6">The sequence shown here is derived from an EMBL/GenBank/DDBJ whole genome shotgun (WGS) entry which is preliminary data.</text>
</comment>
<dbReference type="InterPro" id="IPR050680">
    <property type="entry name" value="YpeA/RimI_acetyltransf"/>
</dbReference>
<protein>
    <submittedName>
        <fullName evidence="6">Ribosomal-protein-alanine N-acetyltransferase</fullName>
        <ecNumber evidence="6">2.3.1.267</ecNumber>
    </submittedName>
</protein>
<dbReference type="PANTHER" id="PTHR43420">
    <property type="entry name" value="ACETYLTRANSFERASE"/>
    <property type="match status" value="1"/>
</dbReference>
<keyword evidence="7" id="KW-1185">Reference proteome</keyword>
<reference evidence="6 7" key="1">
    <citation type="submission" date="2020-07" db="EMBL/GenBank/DDBJ databases">
        <title>Sequencing the genomes of 1000 actinobacteria strains.</title>
        <authorList>
            <person name="Klenk H.-P."/>
        </authorList>
    </citation>
    <scope>NUCLEOTIDE SEQUENCE [LARGE SCALE GENOMIC DNA]</scope>
    <source>
        <strain evidence="6 7">DSM 104006</strain>
    </source>
</reference>